<dbReference type="RefSeq" id="WP_079605810.1">
    <property type="nucleotide sequence ID" value="NZ_LT670817.1"/>
</dbReference>
<evidence type="ECO:0000313" key="2">
    <source>
        <dbReference type="Proteomes" id="UP000189796"/>
    </source>
</evidence>
<organism evidence="1 2">
    <name type="scientific">Bradyrhizobium erythrophlei</name>
    <dbReference type="NCBI Taxonomy" id="1437360"/>
    <lineage>
        <taxon>Bacteria</taxon>
        <taxon>Pseudomonadati</taxon>
        <taxon>Pseudomonadota</taxon>
        <taxon>Alphaproteobacteria</taxon>
        <taxon>Hyphomicrobiales</taxon>
        <taxon>Nitrobacteraceae</taxon>
        <taxon>Bradyrhizobium</taxon>
    </lineage>
</organism>
<reference evidence="1 2" key="1">
    <citation type="submission" date="2016-11" db="EMBL/GenBank/DDBJ databases">
        <authorList>
            <person name="Jaros S."/>
            <person name="Januszkiewicz K."/>
            <person name="Wedrychowicz H."/>
        </authorList>
    </citation>
    <scope>NUCLEOTIDE SEQUENCE [LARGE SCALE GENOMIC DNA]</scope>
    <source>
        <strain evidence="1 2">GAS138</strain>
    </source>
</reference>
<accession>A0A1M5XWL3</accession>
<dbReference type="OrthoDB" id="9804765at2"/>
<evidence type="ECO:0000313" key="1">
    <source>
        <dbReference type="EMBL" id="SHI03623.1"/>
    </source>
</evidence>
<proteinExistence type="predicted"/>
<dbReference type="InterPro" id="IPR014347">
    <property type="entry name" value="Tautomerase/MIF_sf"/>
</dbReference>
<dbReference type="AlphaFoldDB" id="A0A1M5XWL3"/>
<protein>
    <submittedName>
        <fullName evidence="1">Tautomerase enzyme</fullName>
    </submittedName>
</protein>
<dbReference type="Gene3D" id="3.30.429.10">
    <property type="entry name" value="Macrophage Migration Inhibitory Factor"/>
    <property type="match status" value="1"/>
</dbReference>
<dbReference type="InterPro" id="IPR037479">
    <property type="entry name" value="Tauto_MSAD"/>
</dbReference>
<name>A0A1M5XWL3_9BRAD</name>
<sequence>MPLLRFDLIEGRSESELKKILDVTHEVLLDTLQVPKHDRYQVVHEHKRSRMVIEDTGLGFARSDKIVVLQITSRPRKREMKQAFYRLLVERLSASCGISPTDVVVNFVTSADEDWSFGAGRAQFLTGDL</sequence>
<dbReference type="EMBL" id="LT670817">
    <property type="protein sequence ID" value="SHI03623.1"/>
    <property type="molecule type" value="Genomic_DNA"/>
</dbReference>
<dbReference type="Pfam" id="PF14552">
    <property type="entry name" value="Tautomerase_2"/>
    <property type="match status" value="1"/>
</dbReference>
<dbReference type="PANTHER" id="PTHR38460">
    <property type="entry name" value="TAUTOMERASE YOLI-RELATED"/>
    <property type="match status" value="1"/>
</dbReference>
<dbReference type="PANTHER" id="PTHR38460:SF1">
    <property type="entry name" value="TAUTOMERASE YOLI-RELATED"/>
    <property type="match status" value="1"/>
</dbReference>
<gene>
    <name evidence="1" type="ORF">SAMN05443248_7645</name>
</gene>
<dbReference type="Proteomes" id="UP000189796">
    <property type="component" value="Chromosome I"/>
</dbReference>
<dbReference type="SUPFAM" id="SSF55331">
    <property type="entry name" value="Tautomerase/MIF"/>
    <property type="match status" value="1"/>
</dbReference>